<reference evidence="1 2" key="1">
    <citation type="journal article" date="2019" name="Nat. Ecol. Evol.">
        <title>Megaphylogeny resolves global patterns of mushroom evolution.</title>
        <authorList>
            <person name="Varga T."/>
            <person name="Krizsan K."/>
            <person name="Foldi C."/>
            <person name="Dima B."/>
            <person name="Sanchez-Garcia M."/>
            <person name="Sanchez-Ramirez S."/>
            <person name="Szollosi G.J."/>
            <person name="Szarkandi J.G."/>
            <person name="Papp V."/>
            <person name="Albert L."/>
            <person name="Andreopoulos W."/>
            <person name="Angelini C."/>
            <person name="Antonin V."/>
            <person name="Barry K.W."/>
            <person name="Bougher N.L."/>
            <person name="Buchanan P."/>
            <person name="Buyck B."/>
            <person name="Bense V."/>
            <person name="Catcheside P."/>
            <person name="Chovatia M."/>
            <person name="Cooper J."/>
            <person name="Damon W."/>
            <person name="Desjardin D."/>
            <person name="Finy P."/>
            <person name="Geml J."/>
            <person name="Haridas S."/>
            <person name="Hughes K."/>
            <person name="Justo A."/>
            <person name="Karasinski D."/>
            <person name="Kautmanova I."/>
            <person name="Kiss B."/>
            <person name="Kocsube S."/>
            <person name="Kotiranta H."/>
            <person name="LaButti K.M."/>
            <person name="Lechner B.E."/>
            <person name="Liimatainen K."/>
            <person name="Lipzen A."/>
            <person name="Lukacs Z."/>
            <person name="Mihaltcheva S."/>
            <person name="Morgado L.N."/>
            <person name="Niskanen T."/>
            <person name="Noordeloos M.E."/>
            <person name="Ohm R.A."/>
            <person name="Ortiz-Santana B."/>
            <person name="Ovrebo C."/>
            <person name="Racz N."/>
            <person name="Riley R."/>
            <person name="Savchenko A."/>
            <person name="Shiryaev A."/>
            <person name="Soop K."/>
            <person name="Spirin V."/>
            <person name="Szebenyi C."/>
            <person name="Tomsovsky M."/>
            <person name="Tulloss R.E."/>
            <person name="Uehling J."/>
            <person name="Grigoriev I.V."/>
            <person name="Vagvolgyi C."/>
            <person name="Papp T."/>
            <person name="Martin F.M."/>
            <person name="Miettinen O."/>
            <person name="Hibbett D.S."/>
            <person name="Nagy L.G."/>
        </authorList>
    </citation>
    <scope>NUCLEOTIDE SEQUENCE [LARGE SCALE GENOMIC DNA]</scope>
    <source>
        <strain evidence="1 2">NL-1719</strain>
    </source>
</reference>
<accession>A0ACD3AFV4</accession>
<dbReference type="Proteomes" id="UP000308600">
    <property type="component" value="Unassembled WGS sequence"/>
</dbReference>
<name>A0ACD3AFV4_9AGAR</name>
<protein>
    <submittedName>
        <fullName evidence="1">Uncharacterized protein</fullName>
    </submittedName>
</protein>
<dbReference type="EMBL" id="ML208473">
    <property type="protein sequence ID" value="TFK64467.1"/>
    <property type="molecule type" value="Genomic_DNA"/>
</dbReference>
<evidence type="ECO:0000313" key="2">
    <source>
        <dbReference type="Proteomes" id="UP000308600"/>
    </source>
</evidence>
<sequence length="153" mass="17599">MALHKSNVSPNSPILNLRRDELQELLERAITRAAQLEPQLTPLTAEYDDLIKACTFYRAALAPWKQLPNETLQRVFYFTKSAEPPTCIPFSRTEAPMQLTQVCSRWRAVALATPELWQDLKWVYISPEKYAQQEVVAFMQSWLSRAAYAPLSI</sequence>
<gene>
    <name evidence="1" type="ORF">BDN72DRAFT_774533</name>
</gene>
<organism evidence="1 2">
    <name type="scientific">Pluteus cervinus</name>
    <dbReference type="NCBI Taxonomy" id="181527"/>
    <lineage>
        <taxon>Eukaryota</taxon>
        <taxon>Fungi</taxon>
        <taxon>Dikarya</taxon>
        <taxon>Basidiomycota</taxon>
        <taxon>Agaricomycotina</taxon>
        <taxon>Agaricomycetes</taxon>
        <taxon>Agaricomycetidae</taxon>
        <taxon>Agaricales</taxon>
        <taxon>Pluteineae</taxon>
        <taxon>Pluteaceae</taxon>
        <taxon>Pluteus</taxon>
    </lineage>
</organism>
<feature type="non-terminal residue" evidence="1">
    <location>
        <position position="153"/>
    </location>
</feature>
<keyword evidence="2" id="KW-1185">Reference proteome</keyword>
<evidence type="ECO:0000313" key="1">
    <source>
        <dbReference type="EMBL" id="TFK64467.1"/>
    </source>
</evidence>
<proteinExistence type="predicted"/>